<sequence>MSNFAFPQPRENCDKCAEFLKAFDQLRNKCFELTDDLVVYQDLVNSLKRSVVSAHNEKEALQQYCVDASSDMDKLAFVLEREQAFTDIQFYSFGT</sequence>
<dbReference type="OrthoDB" id="294251at2759"/>
<evidence type="ECO:0000313" key="2">
    <source>
        <dbReference type="Proteomes" id="UP000580250"/>
    </source>
</evidence>
<dbReference type="AlphaFoldDB" id="A0A6V7WXS9"/>
<reference evidence="1 2" key="1">
    <citation type="submission" date="2020-08" db="EMBL/GenBank/DDBJ databases">
        <authorList>
            <person name="Koutsovoulos G."/>
            <person name="Danchin GJ E."/>
        </authorList>
    </citation>
    <scope>NUCLEOTIDE SEQUENCE [LARGE SCALE GENOMIC DNA]</scope>
</reference>
<comment type="caution">
    <text evidence="1">The sequence shown here is derived from an EMBL/GenBank/DDBJ whole genome shotgun (WGS) entry which is preliminary data.</text>
</comment>
<protein>
    <submittedName>
        <fullName evidence="1">Uncharacterized protein</fullName>
    </submittedName>
</protein>
<dbReference type="Proteomes" id="UP000580250">
    <property type="component" value="Unassembled WGS sequence"/>
</dbReference>
<accession>A0A6V7WXS9</accession>
<name>A0A6V7WXS9_MELEN</name>
<evidence type="ECO:0000313" key="1">
    <source>
        <dbReference type="EMBL" id="CAD2191547.1"/>
    </source>
</evidence>
<dbReference type="EMBL" id="CAJEWN010000885">
    <property type="protein sequence ID" value="CAD2191547.1"/>
    <property type="molecule type" value="Genomic_DNA"/>
</dbReference>
<organism evidence="1 2">
    <name type="scientific">Meloidogyne enterolobii</name>
    <name type="common">Root-knot nematode worm</name>
    <name type="synonym">Meloidogyne mayaguensis</name>
    <dbReference type="NCBI Taxonomy" id="390850"/>
    <lineage>
        <taxon>Eukaryota</taxon>
        <taxon>Metazoa</taxon>
        <taxon>Ecdysozoa</taxon>
        <taxon>Nematoda</taxon>
        <taxon>Chromadorea</taxon>
        <taxon>Rhabditida</taxon>
        <taxon>Tylenchina</taxon>
        <taxon>Tylenchomorpha</taxon>
        <taxon>Tylenchoidea</taxon>
        <taxon>Meloidogynidae</taxon>
        <taxon>Meloidogyninae</taxon>
        <taxon>Meloidogyne</taxon>
    </lineage>
</organism>
<proteinExistence type="predicted"/>
<gene>
    <name evidence="1" type="ORF">MENT_LOCUS44387</name>
</gene>